<organism evidence="1 2">
    <name type="scientific">Setaria viridis</name>
    <name type="common">Green bristlegrass</name>
    <name type="synonym">Setaria italica subsp. viridis</name>
    <dbReference type="NCBI Taxonomy" id="4556"/>
    <lineage>
        <taxon>Eukaryota</taxon>
        <taxon>Viridiplantae</taxon>
        <taxon>Streptophyta</taxon>
        <taxon>Embryophyta</taxon>
        <taxon>Tracheophyta</taxon>
        <taxon>Spermatophyta</taxon>
        <taxon>Magnoliopsida</taxon>
        <taxon>Liliopsida</taxon>
        <taxon>Poales</taxon>
        <taxon>Poaceae</taxon>
        <taxon>PACMAD clade</taxon>
        <taxon>Panicoideae</taxon>
        <taxon>Panicodae</taxon>
        <taxon>Paniceae</taxon>
        <taxon>Cenchrinae</taxon>
        <taxon>Setaria</taxon>
    </lineage>
</organism>
<sequence>MLVPSSAPSPRHGFLQSLDETSSLSFRPNPLREIEFRRILHPHVPFSNREAICICK</sequence>
<evidence type="ECO:0000313" key="2">
    <source>
        <dbReference type="Proteomes" id="UP000298652"/>
    </source>
</evidence>
<name>A0A4V6D8A1_SETVI</name>
<accession>A0A4V6D8A1</accession>
<gene>
    <name evidence="1" type="ORF">SEVIR_4G170601v2</name>
</gene>
<dbReference type="EMBL" id="CM016555">
    <property type="protein sequence ID" value="TKW21266.1"/>
    <property type="molecule type" value="Genomic_DNA"/>
</dbReference>
<evidence type="ECO:0000313" key="1">
    <source>
        <dbReference type="EMBL" id="TKW21266.1"/>
    </source>
</evidence>
<protein>
    <submittedName>
        <fullName evidence="1">Uncharacterized protein</fullName>
    </submittedName>
</protein>
<dbReference type="AlphaFoldDB" id="A0A4V6D8A1"/>
<reference evidence="1" key="1">
    <citation type="submission" date="2019-03" db="EMBL/GenBank/DDBJ databases">
        <title>WGS assembly of Setaria viridis.</title>
        <authorList>
            <person name="Huang P."/>
            <person name="Jenkins J."/>
            <person name="Grimwood J."/>
            <person name="Barry K."/>
            <person name="Healey A."/>
            <person name="Mamidi S."/>
            <person name="Sreedasyam A."/>
            <person name="Shu S."/>
            <person name="Feldman M."/>
            <person name="Wu J."/>
            <person name="Yu Y."/>
            <person name="Chen C."/>
            <person name="Johnson J."/>
            <person name="Rokhsar D."/>
            <person name="Baxter I."/>
            <person name="Schmutz J."/>
            <person name="Brutnell T."/>
            <person name="Kellogg E."/>
        </authorList>
    </citation>
    <scope>NUCLEOTIDE SEQUENCE [LARGE SCALE GENOMIC DNA]</scope>
</reference>
<proteinExistence type="predicted"/>
<keyword evidence="2" id="KW-1185">Reference proteome</keyword>
<dbReference type="Proteomes" id="UP000298652">
    <property type="component" value="Chromosome 4"/>
</dbReference>
<dbReference type="Gramene" id="TKW21266">
    <property type="protein sequence ID" value="TKW21266"/>
    <property type="gene ID" value="SEVIR_4G170601v2"/>
</dbReference>